<protein>
    <submittedName>
        <fullName evidence="2">Uncharacterized protein</fullName>
    </submittedName>
</protein>
<dbReference type="AlphaFoldDB" id="A0A840RYR3"/>
<evidence type="ECO:0000313" key="3">
    <source>
        <dbReference type="Proteomes" id="UP000571084"/>
    </source>
</evidence>
<keyword evidence="1" id="KW-0812">Transmembrane</keyword>
<feature type="transmembrane region" description="Helical" evidence="1">
    <location>
        <begin position="12"/>
        <end position="35"/>
    </location>
</feature>
<dbReference type="EMBL" id="JACHHQ010000008">
    <property type="protein sequence ID" value="MBB5201784.1"/>
    <property type="molecule type" value="Genomic_DNA"/>
</dbReference>
<name>A0A840RYR3_9BURK</name>
<keyword evidence="1" id="KW-0472">Membrane</keyword>
<keyword evidence="1" id="KW-1133">Transmembrane helix</keyword>
<keyword evidence="3" id="KW-1185">Reference proteome</keyword>
<proteinExistence type="predicted"/>
<accession>A0A840RYR3</accession>
<evidence type="ECO:0000256" key="1">
    <source>
        <dbReference type="SAM" id="Phobius"/>
    </source>
</evidence>
<reference evidence="2 3" key="1">
    <citation type="submission" date="2020-08" db="EMBL/GenBank/DDBJ databases">
        <title>Genomic Encyclopedia of Type Strains, Phase IV (KMG-IV): sequencing the most valuable type-strain genomes for metagenomic binning, comparative biology and taxonomic classification.</title>
        <authorList>
            <person name="Goeker M."/>
        </authorList>
    </citation>
    <scope>NUCLEOTIDE SEQUENCE [LARGE SCALE GENOMIC DNA]</scope>
    <source>
        <strain evidence="2 3">DSM 23240</strain>
    </source>
</reference>
<sequence>MTVGMYSHADRFLYLIAAFAAINTVITLIAVTTVARIRVATTLK</sequence>
<gene>
    <name evidence="2" type="ORF">HNR39_003642</name>
</gene>
<organism evidence="2 3">
    <name type="scientific">Glaciimonas immobilis</name>
    <dbReference type="NCBI Taxonomy" id="728004"/>
    <lineage>
        <taxon>Bacteria</taxon>
        <taxon>Pseudomonadati</taxon>
        <taxon>Pseudomonadota</taxon>
        <taxon>Betaproteobacteria</taxon>
        <taxon>Burkholderiales</taxon>
        <taxon>Oxalobacteraceae</taxon>
        <taxon>Glaciimonas</taxon>
    </lineage>
</organism>
<comment type="caution">
    <text evidence="2">The sequence shown here is derived from an EMBL/GenBank/DDBJ whole genome shotgun (WGS) entry which is preliminary data.</text>
</comment>
<dbReference type="Proteomes" id="UP000571084">
    <property type="component" value="Unassembled WGS sequence"/>
</dbReference>
<evidence type="ECO:0000313" key="2">
    <source>
        <dbReference type="EMBL" id="MBB5201784.1"/>
    </source>
</evidence>